<protein>
    <recommendedName>
        <fullName evidence="3">MarR family transcriptional regulator</fullName>
    </recommendedName>
</protein>
<keyword evidence="2" id="KW-1185">Reference proteome</keyword>
<reference evidence="2" key="1">
    <citation type="submission" date="2017-01" db="EMBL/GenBank/DDBJ databases">
        <title>Draft genome of the species Salinivibrio sharmensis.</title>
        <authorList>
            <person name="Lopez-Hermoso C."/>
            <person name="De La Haba R."/>
            <person name="Sanchez-Porro C."/>
            <person name="Ventosa A."/>
        </authorList>
    </citation>
    <scope>NUCLEOTIDE SEQUENCE [LARGE SCALE GENOMIC DNA]</scope>
    <source>
        <strain evidence="2">CBH463</strain>
    </source>
</reference>
<sequence>MEPFPSAACQAFKKQILAFRALVSQEFHPVQMMIFLDVINQPKGTVTASYVQHAYGVSQVSASRHCRALTKRVNANRAGHDLCYWQLDDYDFRTKVLVLTEKGEQVAEEMRQHFTR</sequence>
<dbReference type="RefSeq" id="WP_077772768.1">
    <property type="nucleotide sequence ID" value="NZ_MUFC01000012.1"/>
</dbReference>
<proteinExistence type="predicted"/>
<evidence type="ECO:0000313" key="1">
    <source>
        <dbReference type="EMBL" id="OOE87029.1"/>
    </source>
</evidence>
<dbReference type="InterPro" id="IPR036390">
    <property type="entry name" value="WH_DNA-bd_sf"/>
</dbReference>
<dbReference type="EMBL" id="MUFC01000012">
    <property type="protein sequence ID" value="OOE87029.1"/>
    <property type="molecule type" value="Genomic_DNA"/>
</dbReference>
<organism evidence="1 2">
    <name type="scientific">Salinivibrio sharmensis</name>
    <dbReference type="NCBI Taxonomy" id="390883"/>
    <lineage>
        <taxon>Bacteria</taxon>
        <taxon>Pseudomonadati</taxon>
        <taxon>Pseudomonadota</taxon>
        <taxon>Gammaproteobacteria</taxon>
        <taxon>Vibrionales</taxon>
        <taxon>Vibrionaceae</taxon>
        <taxon>Salinivibrio</taxon>
    </lineage>
</organism>
<dbReference type="Gene3D" id="1.10.10.10">
    <property type="entry name" value="Winged helix-like DNA-binding domain superfamily/Winged helix DNA-binding domain"/>
    <property type="match status" value="1"/>
</dbReference>
<comment type="caution">
    <text evidence="1">The sequence shown here is derived from an EMBL/GenBank/DDBJ whole genome shotgun (WGS) entry which is preliminary data.</text>
</comment>
<dbReference type="InterPro" id="IPR036388">
    <property type="entry name" value="WH-like_DNA-bd_sf"/>
</dbReference>
<gene>
    <name evidence="1" type="ORF">BZG74_11760</name>
</gene>
<dbReference type="Proteomes" id="UP000188627">
    <property type="component" value="Unassembled WGS sequence"/>
</dbReference>
<evidence type="ECO:0000313" key="2">
    <source>
        <dbReference type="Proteomes" id="UP000188627"/>
    </source>
</evidence>
<dbReference type="SUPFAM" id="SSF46785">
    <property type="entry name" value="Winged helix' DNA-binding domain"/>
    <property type="match status" value="1"/>
</dbReference>
<evidence type="ECO:0008006" key="3">
    <source>
        <dbReference type="Google" id="ProtNLM"/>
    </source>
</evidence>
<accession>A0ABX3KE50</accession>
<name>A0ABX3KE50_9GAMM</name>